<dbReference type="SUPFAM" id="SSF53448">
    <property type="entry name" value="Nucleotide-diphospho-sugar transferases"/>
    <property type="match status" value="1"/>
</dbReference>
<evidence type="ECO:0000256" key="1">
    <source>
        <dbReference type="ARBA" id="ARBA00006739"/>
    </source>
</evidence>
<evidence type="ECO:0000313" key="6">
    <source>
        <dbReference type="Proteomes" id="UP000824755"/>
    </source>
</evidence>
<reference evidence="5 6" key="1">
    <citation type="submission" date="2021-08" db="EMBL/GenBank/DDBJ databases">
        <title>Lysobacter sp. strain CJ11 Genome sequencing and assembly.</title>
        <authorList>
            <person name="Kim I."/>
        </authorList>
    </citation>
    <scope>NUCLEOTIDE SEQUENCE [LARGE SCALE GENOMIC DNA]</scope>
    <source>
        <strain evidence="5 6">CJ11</strain>
    </source>
</reference>
<protein>
    <submittedName>
        <fullName evidence="5">Glycosyltransferase family 2 protein</fullName>
    </submittedName>
</protein>
<evidence type="ECO:0000313" key="5">
    <source>
        <dbReference type="EMBL" id="QYR53468.1"/>
    </source>
</evidence>
<gene>
    <name evidence="5" type="ORF">H8L67_02875</name>
</gene>
<feature type="domain" description="Glycosyltransferase 2-like" evidence="4">
    <location>
        <begin position="12"/>
        <end position="113"/>
    </location>
</feature>
<organism evidence="5 6">
    <name type="scientific">Lysobacter soyae</name>
    <dbReference type="NCBI Taxonomy" id="2764185"/>
    <lineage>
        <taxon>Bacteria</taxon>
        <taxon>Pseudomonadati</taxon>
        <taxon>Pseudomonadota</taxon>
        <taxon>Gammaproteobacteria</taxon>
        <taxon>Lysobacterales</taxon>
        <taxon>Lysobacteraceae</taxon>
        <taxon>Lysobacter</taxon>
    </lineage>
</organism>
<evidence type="ECO:0000256" key="3">
    <source>
        <dbReference type="ARBA" id="ARBA00022679"/>
    </source>
</evidence>
<evidence type="ECO:0000256" key="2">
    <source>
        <dbReference type="ARBA" id="ARBA00022676"/>
    </source>
</evidence>
<dbReference type="Proteomes" id="UP000824755">
    <property type="component" value="Chromosome"/>
</dbReference>
<comment type="similarity">
    <text evidence="1">Belongs to the glycosyltransferase 2 family.</text>
</comment>
<dbReference type="PANTHER" id="PTHR43179">
    <property type="entry name" value="RHAMNOSYLTRANSFERASE WBBL"/>
    <property type="match status" value="1"/>
</dbReference>
<dbReference type="EMBL" id="CP080544">
    <property type="protein sequence ID" value="QYR53468.1"/>
    <property type="molecule type" value="Genomic_DNA"/>
</dbReference>
<keyword evidence="6" id="KW-1185">Reference proteome</keyword>
<dbReference type="InterPro" id="IPR029044">
    <property type="entry name" value="Nucleotide-diphossugar_trans"/>
</dbReference>
<dbReference type="CDD" id="cd02526">
    <property type="entry name" value="GT2_RfbF_like"/>
    <property type="match status" value="1"/>
</dbReference>
<accession>A0ABX8WRL8</accession>
<dbReference type="RefSeq" id="WP_220380284.1">
    <property type="nucleotide sequence ID" value="NZ_CP080544.1"/>
</dbReference>
<dbReference type="Pfam" id="PF00535">
    <property type="entry name" value="Glycos_transf_2"/>
    <property type="match status" value="1"/>
</dbReference>
<dbReference type="InterPro" id="IPR001173">
    <property type="entry name" value="Glyco_trans_2-like"/>
</dbReference>
<keyword evidence="3" id="KW-0808">Transferase</keyword>
<dbReference type="Gene3D" id="3.90.550.10">
    <property type="entry name" value="Spore Coat Polysaccharide Biosynthesis Protein SpsA, Chain A"/>
    <property type="match status" value="1"/>
</dbReference>
<sequence>MQYITPADVAAVIITYAPDLEALAAHLKQVAAQVARVYLVDNSTTQADRAGVSALAAENVHVLSLGGNRGIAEALNAGIQAARAEASHVLLLDQDSAPEPEMTQRLIRDLQAASREGAPIAAIGPTQIDVRNGMRAPFVRFGFPFNKKLWPASGAWADCDFLITSGSLVAITAYDAIGPFDARLFIDNVDMEWSHRATAAGYRLAGSADAGLRHQLGDRLTRRPGGYAAVHAPIRLYYMMRNRVHLYFRRNTPRLWIAQDLPRLLLKFIGFSLFVAPRRTNARAMLRGIGDGLRGRLGPSADSFPGEGSGGNLA</sequence>
<name>A0ABX8WRL8_9GAMM</name>
<dbReference type="PANTHER" id="PTHR43179:SF12">
    <property type="entry name" value="GALACTOFURANOSYLTRANSFERASE GLFT2"/>
    <property type="match status" value="1"/>
</dbReference>
<evidence type="ECO:0000259" key="4">
    <source>
        <dbReference type="Pfam" id="PF00535"/>
    </source>
</evidence>
<proteinExistence type="inferred from homology"/>
<keyword evidence="2" id="KW-0328">Glycosyltransferase</keyword>